<dbReference type="EMBL" id="SJSO01000035">
    <property type="protein sequence ID" value="TCD16854.1"/>
    <property type="molecule type" value="Genomic_DNA"/>
</dbReference>
<sequence length="81" mass="8884">MNILKTVDSGFSGGLPANKNTYTLFLNISDFEAVSNPTPNVIKLRGKSQKDVTLSVVEGHLFAIYQSQEVFDYAQTDDRGA</sequence>
<name>A0A4R0PIK1_9SPHI</name>
<keyword evidence="2" id="KW-1185">Reference proteome</keyword>
<evidence type="ECO:0000313" key="1">
    <source>
        <dbReference type="EMBL" id="TCD16854.1"/>
    </source>
</evidence>
<evidence type="ECO:0000313" key="2">
    <source>
        <dbReference type="Proteomes" id="UP000293925"/>
    </source>
</evidence>
<dbReference type="AlphaFoldDB" id="A0A4R0PIK1"/>
<comment type="caution">
    <text evidence="1">The sequence shown here is derived from an EMBL/GenBank/DDBJ whole genome shotgun (WGS) entry which is preliminary data.</text>
</comment>
<organism evidence="1 2">
    <name type="scientific">Pedobacter psychrodurus</name>
    <dbReference type="NCBI Taxonomy" id="2530456"/>
    <lineage>
        <taxon>Bacteria</taxon>
        <taxon>Pseudomonadati</taxon>
        <taxon>Bacteroidota</taxon>
        <taxon>Sphingobacteriia</taxon>
        <taxon>Sphingobacteriales</taxon>
        <taxon>Sphingobacteriaceae</taxon>
        <taxon>Pedobacter</taxon>
    </lineage>
</organism>
<accession>A0A4R0PIK1</accession>
<gene>
    <name evidence="1" type="ORF">EZ456_23875</name>
</gene>
<dbReference type="RefSeq" id="WP_131534577.1">
    <property type="nucleotide sequence ID" value="NZ_SJSO01000035.1"/>
</dbReference>
<reference evidence="1 2" key="1">
    <citation type="submission" date="2019-02" db="EMBL/GenBank/DDBJ databases">
        <title>Pedobacter sp. RP-3-21 sp. nov., isolated from Arctic soil.</title>
        <authorList>
            <person name="Dahal R.H."/>
        </authorList>
    </citation>
    <scope>NUCLEOTIDE SEQUENCE [LARGE SCALE GENOMIC DNA]</scope>
    <source>
        <strain evidence="1 2">RP-3-21</strain>
    </source>
</reference>
<protein>
    <submittedName>
        <fullName evidence="1">Uncharacterized protein</fullName>
    </submittedName>
</protein>
<proteinExistence type="predicted"/>
<dbReference type="Proteomes" id="UP000293925">
    <property type="component" value="Unassembled WGS sequence"/>
</dbReference>